<dbReference type="InterPro" id="IPR036291">
    <property type="entry name" value="NAD(P)-bd_dom_sf"/>
</dbReference>
<dbReference type="OrthoDB" id="191139at2759"/>
<keyword evidence="2" id="KW-0560">Oxidoreductase</keyword>
<sequence>MDRYATAHASRNGPGDARPTALQIVQDELQYSDKASSPLSELTIVITGATSGIGYETARALYATGAKLFITARDTAKAMQAIDRIVSSIPPVNGRRYQKIEVVCMDMDSLASVRHAAGEILTRTKTINVLINNAGIAKISLEHTKDGLERNWGINYVAHFLLTRLLLPRLEASSSPARRSRIVNLSTTGHRLFPTHLEDPNFGKTPYEPMSAYATSKLALIYHANYLDRHFSDRGIRAVSVHPGTIQTPMLDKYDALRSEKVDLPPAYAEELKSAEQGAATTVFAVVASCLEDKGGVYLENCTYGKEAAEDLGPMDGGYAAFAFDEEVEERLWKDTCKLLGVSEAL</sequence>
<evidence type="ECO:0000256" key="2">
    <source>
        <dbReference type="ARBA" id="ARBA00023002"/>
    </source>
</evidence>
<proteinExistence type="inferred from homology"/>
<protein>
    <submittedName>
        <fullName evidence="3">Short chain dehydrogenase/reductase</fullName>
    </submittedName>
</protein>
<dbReference type="Pfam" id="PF00106">
    <property type="entry name" value="adh_short"/>
    <property type="match status" value="1"/>
</dbReference>
<evidence type="ECO:0000313" key="4">
    <source>
        <dbReference type="Proteomes" id="UP000219286"/>
    </source>
</evidence>
<keyword evidence="4" id="KW-1185">Reference proteome</keyword>
<reference evidence="3 4" key="1">
    <citation type="journal article" date="2015" name="Genome Announc.">
        <title>Genome sequence and annotation of Trichoderma parareesei, the ancestor of the cellulase producer Trichoderma reesei.</title>
        <authorList>
            <person name="Yang D."/>
            <person name="Pomraning K."/>
            <person name="Kopchinskiy A."/>
            <person name="Karimi Aghcheh R."/>
            <person name="Atanasova L."/>
            <person name="Chenthamara K."/>
            <person name="Baker S.E."/>
            <person name="Zhang R."/>
            <person name="Shen Q."/>
            <person name="Freitag M."/>
            <person name="Kubicek C.P."/>
            <person name="Druzhinina I.S."/>
        </authorList>
    </citation>
    <scope>NUCLEOTIDE SEQUENCE [LARGE SCALE GENOMIC DNA]</scope>
    <source>
        <strain evidence="3 4">CBS 125925</strain>
    </source>
</reference>
<dbReference type="Gene3D" id="3.40.50.720">
    <property type="entry name" value="NAD(P)-binding Rossmann-like Domain"/>
    <property type="match status" value="1"/>
</dbReference>
<name>A0A2H2ZYA7_TRIPA</name>
<dbReference type="PRINTS" id="PR00081">
    <property type="entry name" value="GDHRDH"/>
</dbReference>
<dbReference type="SUPFAM" id="SSF51735">
    <property type="entry name" value="NAD(P)-binding Rossmann-fold domains"/>
    <property type="match status" value="1"/>
</dbReference>
<evidence type="ECO:0000256" key="1">
    <source>
        <dbReference type="ARBA" id="ARBA00006484"/>
    </source>
</evidence>
<dbReference type="GO" id="GO:0016491">
    <property type="term" value="F:oxidoreductase activity"/>
    <property type="evidence" value="ECO:0007669"/>
    <property type="project" value="UniProtKB-KW"/>
</dbReference>
<dbReference type="EMBL" id="LFMI01000814">
    <property type="protein sequence ID" value="OTA08000.1"/>
    <property type="molecule type" value="Genomic_DNA"/>
</dbReference>
<comment type="caution">
    <text evidence="3">The sequence shown here is derived from an EMBL/GenBank/DDBJ whole genome shotgun (WGS) entry which is preliminary data.</text>
</comment>
<organism evidence="3 4">
    <name type="scientific">Trichoderma parareesei</name>
    <name type="common">Filamentous fungus</name>
    <dbReference type="NCBI Taxonomy" id="858221"/>
    <lineage>
        <taxon>Eukaryota</taxon>
        <taxon>Fungi</taxon>
        <taxon>Dikarya</taxon>
        <taxon>Ascomycota</taxon>
        <taxon>Pezizomycotina</taxon>
        <taxon>Sordariomycetes</taxon>
        <taxon>Hypocreomycetidae</taxon>
        <taxon>Hypocreales</taxon>
        <taxon>Hypocreaceae</taxon>
        <taxon>Trichoderma</taxon>
    </lineage>
</organism>
<comment type="similarity">
    <text evidence="1">Belongs to the short-chain dehydrogenases/reductases (SDR) family.</text>
</comment>
<evidence type="ECO:0000313" key="3">
    <source>
        <dbReference type="EMBL" id="OTA08000.1"/>
    </source>
</evidence>
<dbReference type="Proteomes" id="UP000219286">
    <property type="component" value="Unassembled WGS sequence"/>
</dbReference>
<dbReference type="PANTHER" id="PTHR24320">
    <property type="entry name" value="RETINOL DEHYDROGENASE"/>
    <property type="match status" value="1"/>
</dbReference>
<gene>
    <name evidence="3" type="ORF">A9Z42_0089320</name>
</gene>
<dbReference type="AlphaFoldDB" id="A0A2H2ZYA7"/>
<dbReference type="InterPro" id="IPR002347">
    <property type="entry name" value="SDR_fam"/>
</dbReference>
<dbReference type="PANTHER" id="PTHR24320:SF272">
    <property type="entry name" value="NAD(P)-BINDING ROSSMANN-FOLD SUPERFAMILY PROTEIN"/>
    <property type="match status" value="1"/>
</dbReference>
<accession>A0A2H2ZYA7</accession>